<dbReference type="GO" id="GO:0043565">
    <property type="term" value="F:sequence-specific DNA binding"/>
    <property type="evidence" value="ECO:0007669"/>
    <property type="project" value="InterPro"/>
</dbReference>
<keyword evidence="6" id="KW-1185">Reference proteome</keyword>
<dbReference type="RefSeq" id="WP_169409794.1">
    <property type="nucleotide sequence ID" value="NZ_JAAXKZ010000003.1"/>
</dbReference>
<dbReference type="Pfam" id="PF14525">
    <property type="entry name" value="AraC_binding_2"/>
    <property type="match status" value="1"/>
</dbReference>
<keyword evidence="3" id="KW-0804">Transcription</keyword>
<keyword evidence="2" id="KW-0238">DNA-binding</keyword>
<dbReference type="PANTHER" id="PTHR46796:SF12">
    <property type="entry name" value="HTH-TYPE DNA-BINDING TRANSCRIPTIONAL ACTIVATOR EUTR"/>
    <property type="match status" value="1"/>
</dbReference>
<proteinExistence type="predicted"/>
<evidence type="ECO:0000313" key="6">
    <source>
        <dbReference type="Proteomes" id="UP000586918"/>
    </source>
</evidence>
<evidence type="ECO:0000259" key="4">
    <source>
        <dbReference type="PROSITE" id="PS01124"/>
    </source>
</evidence>
<dbReference type="Proteomes" id="UP000586918">
    <property type="component" value="Unassembled WGS sequence"/>
</dbReference>
<dbReference type="InterPro" id="IPR050204">
    <property type="entry name" value="AraC_XylS_family_regulators"/>
</dbReference>
<dbReference type="InterPro" id="IPR009057">
    <property type="entry name" value="Homeodomain-like_sf"/>
</dbReference>
<dbReference type="Pfam" id="PF12833">
    <property type="entry name" value="HTH_18"/>
    <property type="match status" value="1"/>
</dbReference>
<evidence type="ECO:0000256" key="2">
    <source>
        <dbReference type="ARBA" id="ARBA00023125"/>
    </source>
</evidence>
<dbReference type="AlphaFoldDB" id="A0A848DCI1"/>
<reference evidence="5 6" key="1">
    <citation type="submission" date="2020-04" db="EMBL/GenBank/DDBJ databases">
        <authorList>
            <person name="Klaysubun C."/>
            <person name="Duangmal K."/>
            <person name="Lipun K."/>
        </authorList>
    </citation>
    <scope>NUCLEOTIDE SEQUENCE [LARGE SCALE GENOMIC DNA]</scope>
    <source>
        <strain evidence="5 6">DSM 45300</strain>
    </source>
</reference>
<name>A0A848DCI1_9PSEU</name>
<dbReference type="PANTHER" id="PTHR46796">
    <property type="entry name" value="HTH-TYPE TRANSCRIPTIONAL ACTIVATOR RHAS-RELATED"/>
    <property type="match status" value="1"/>
</dbReference>
<sequence>MPGISIETRDPEEAGALCGEVYFPHRLTVLHDRRRFRMSLTAAGLGPVAIGVLGYAGEVRIETGELATSYEINVPLAGRVHTWTGSERVLACPDTAAVYRPDGCSTLQGWSGGGELVGLKIDRRAVETGLADLIDAPVRGPVALSPVLDVGRGAGRQWWTLARSLLTLIGDPDGPLARPLVARPLAQAVISGLLHAVDHPYRATLAADPPSPPPAAIRKAVDLLEGEPQTPFTVVDIARSVGLSARSLQEGFARHVGVPPMTYLRQVRLRRAHADLVAADPARCGVAEVAARWGFTHLGRFAATYRQHYGTSPSETLRSVD</sequence>
<evidence type="ECO:0000256" key="3">
    <source>
        <dbReference type="ARBA" id="ARBA00023163"/>
    </source>
</evidence>
<evidence type="ECO:0000313" key="5">
    <source>
        <dbReference type="EMBL" id="NMH90294.1"/>
    </source>
</evidence>
<organism evidence="5 6">
    <name type="scientific">Pseudonocardia bannensis</name>
    <dbReference type="NCBI Taxonomy" id="630973"/>
    <lineage>
        <taxon>Bacteria</taxon>
        <taxon>Bacillati</taxon>
        <taxon>Actinomycetota</taxon>
        <taxon>Actinomycetes</taxon>
        <taxon>Pseudonocardiales</taxon>
        <taxon>Pseudonocardiaceae</taxon>
        <taxon>Pseudonocardia</taxon>
    </lineage>
</organism>
<dbReference type="GO" id="GO:0003700">
    <property type="term" value="F:DNA-binding transcription factor activity"/>
    <property type="evidence" value="ECO:0007669"/>
    <property type="project" value="InterPro"/>
</dbReference>
<comment type="caution">
    <text evidence="5">The sequence shown here is derived from an EMBL/GenBank/DDBJ whole genome shotgun (WGS) entry which is preliminary data.</text>
</comment>
<dbReference type="Gene3D" id="1.10.10.60">
    <property type="entry name" value="Homeodomain-like"/>
    <property type="match status" value="1"/>
</dbReference>
<dbReference type="InterPro" id="IPR018062">
    <property type="entry name" value="HTH_AraC-typ_CS"/>
</dbReference>
<keyword evidence="1" id="KW-0805">Transcription regulation</keyword>
<dbReference type="PROSITE" id="PS01124">
    <property type="entry name" value="HTH_ARAC_FAMILY_2"/>
    <property type="match status" value="1"/>
</dbReference>
<dbReference type="InterPro" id="IPR018060">
    <property type="entry name" value="HTH_AraC"/>
</dbReference>
<dbReference type="SUPFAM" id="SSF46689">
    <property type="entry name" value="Homeodomain-like"/>
    <property type="match status" value="2"/>
</dbReference>
<protein>
    <submittedName>
        <fullName evidence="5">AraC family transcriptional regulator</fullName>
    </submittedName>
</protein>
<gene>
    <name evidence="5" type="ORF">HF519_01530</name>
</gene>
<dbReference type="EMBL" id="JAAXKZ010000003">
    <property type="protein sequence ID" value="NMH90294.1"/>
    <property type="molecule type" value="Genomic_DNA"/>
</dbReference>
<dbReference type="InterPro" id="IPR035418">
    <property type="entry name" value="AraC-bd_2"/>
</dbReference>
<evidence type="ECO:0000256" key="1">
    <source>
        <dbReference type="ARBA" id="ARBA00023015"/>
    </source>
</evidence>
<feature type="domain" description="HTH araC/xylS-type" evidence="4">
    <location>
        <begin position="218"/>
        <end position="319"/>
    </location>
</feature>
<accession>A0A848DCI1</accession>
<dbReference type="SMART" id="SM00342">
    <property type="entry name" value="HTH_ARAC"/>
    <property type="match status" value="1"/>
</dbReference>
<dbReference type="PROSITE" id="PS00041">
    <property type="entry name" value="HTH_ARAC_FAMILY_1"/>
    <property type="match status" value="1"/>
</dbReference>